<gene>
    <name evidence="2" type="ORF">N473_08660</name>
</gene>
<dbReference type="AlphaFoldDB" id="A0A162CE32"/>
<evidence type="ECO:0000313" key="3">
    <source>
        <dbReference type="Proteomes" id="UP000076486"/>
    </source>
</evidence>
<dbReference type="PATRIC" id="fig|1365248.3.peg.415"/>
<evidence type="ECO:0000313" key="2">
    <source>
        <dbReference type="EMBL" id="KZN66452.1"/>
    </source>
</evidence>
<keyword evidence="1" id="KW-1133">Transmembrane helix</keyword>
<dbReference type="EMBL" id="AUYC01000012">
    <property type="protein sequence ID" value="KZN66452.1"/>
    <property type="molecule type" value="Genomic_DNA"/>
</dbReference>
<organism evidence="2 3">
    <name type="scientific">Pseudoalteromonas luteoviolacea CPMOR-1</name>
    <dbReference type="NCBI Taxonomy" id="1365248"/>
    <lineage>
        <taxon>Bacteria</taxon>
        <taxon>Pseudomonadati</taxon>
        <taxon>Pseudomonadota</taxon>
        <taxon>Gammaproteobacteria</taxon>
        <taxon>Alteromonadales</taxon>
        <taxon>Pseudoalteromonadaceae</taxon>
        <taxon>Pseudoalteromonas</taxon>
    </lineage>
</organism>
<proteinExistence type="predicted"/>
<sequence>MKVQITSISGHQTSKVFAITIAVLMLPMSFLPLFFFFLDPGLQTSDGEQVSNFPFLFFALAPILYGAMFYFMQRIFCWAYNLVAKKVGGFEFETSE</sequence>
<dbReference type="RefSeq" id="WP_063366488.1">
    <property type="nucleotide sequence ID" value="NZ_AUYC01000012.1"/>
</dbReference>
<feature type="transmembrane region" description="Helical" evidence="1">
    <location>
        <begin position="16"/>
        <end position="38"/>
    </location>
</feature>
<dbReference type="Proteomes" id="UP000076486">
    <property type="component" value="Unassembled WGS sequence"/>
</dbReference>
<keyword evidence="1" id="KW-0472">Membrane</keyword>
<comment type="caution">
    <text evidence="2">The sequence shown here is derived from an EMBL/GenBank/DDBJ whole genome shotgun (WGS) entry which is preliminary data.</text>
</comment>
<evidence type="ECO:0000256" key="1">
    <source>
        <dbReference type="SAM" id="Phobius"/>
    </source>
</evidence>
<keyword evidence="1" id="KW-0812">Transmembrane</keyword>
<reference evidence="2 3" key="1">
    <citation type="submission" date="2013-07" db="EMBL/GenBank/DDBJ databases">
        <title>Comparative Genomic and Metabolomic Analysis of Twelve Strains of Pseudoalteromonas luteoviolacea.</title>
        <authorList>
            <person name="Vynne N.G."/>
            <person name="Mansson M."/>
            <person name="Gram L."/>
        </authorList>
    </citation>
    <scope>NUCLEOTIDE SEQUENCE [LARGE SCALE GENOMIC DNA]</scope>
    <source>
        <strain evidence="2 3">CPMOR-1</strain>
    </source>
</reference>
<feature type="transmembrane region" description="Helical" evidence="1">
    <location>
        <begin position="53"/>
        <end position="72"/>
    </location>
</feature>
<accession>A0A162CE32</accession>
<protein>
    <submittedName>
        <fullName evidence="2">Uncharacterized protein</fullName>
    </submittedName>
</protein>
<name>A0A162CE32_9GAMM</name>